<feature type="compositionally biased region" description="Polar residues" evidence="1">
    <location>
        <begin position="294"/>
        <end position="310"/>
    </location>
</feature>
<reference evidence="2" key="1">
    <citation type="submission" date="2022-11" db="EMBL/GenBank/DDBJ databases">
        <title>Genome Resource of Sclerotinia nivalis Strain SnTB1, a Plant Pathogen Isolated from American Ginseng.</title>
        <authorList>
            <person name="Fan S."/>
        </authorList>
    </citation>
    <scope>NUCLEOTIDE SEQUENCE</scope>
    <source>
        <strain evidence="2">SnTB1</strain>
    </source>
</reference>
<proteinExistence type="predicted"/>
<dbReference type="OrthoDB" id="3494990at2759"/>
<evidence type="ECO:0000313" key="3">
    <source>
        <dbReference type="Proteomes" id="UP001152300"/>
    </source>
</evidence>
<dbReference type="Proteomes" id="UP001152300">
    <property type="component" value="Unassembled WGS sequence"/>
</dbReference>
<organism evidence="2 3">
    <name type="scientific">Sclerotinia nivalis</name>
    <dbReference type="NCBI Taxonomy" id="352851"/>
    <lineage>
        <taxon>Eukaryota</taxon>
        <taxon>Fungi</taxon>
        <taxon>Dikarya</taxon>
        <taxon>Ascomycota</taxon>
        <taxon>Pezizomycotina</taxon>
        <taxon>Leotiomycetes</taxon>
        <taxon>Helotiales</taxon>
        <taxon>Sclerotiniaceae</taxon>
        <taxon>Sclerotinia</taxon>
    </lineage>
</organism>
<accession>A0A9X0DGH2</accession>
<name>A0A9X0DGH2_9HELO</name>
<protein>
    <submittedName>
        <fullName evidence="2">Uncharacterized protein</fullName>
    </submittedName>
</protein>
<feature type="region of interest" description="Disordered" evidence="1">
    <location>
        <begin position="294"/>
        <end position="351"/>
    </location>
</feature>
<keyword evidence="3" id="KW-1185">Reference proteome</keyword>
<evidence type="ECO:0000313" key="2">
    <source>
        <dbReference type="EMBL" id="KAJ8062044.1"/>
    </source>
</evidence>
<dbReference type="EMBL" id="JAPEIS010000011">
    <property type="protein sequence ID" value="KAJ8062044.1"/>
    <property type="molecule type" value="Genomic_DNA"/>
</dbReference>
<gene>
    <name evidence="2" type="ORF">OCU04_009824</name>
</gene>
<dbReference type="AlphaFoldDB" id="A0A9X0DGH2"/>
<evidence type="ECO:0000256" key="1">
    <source>
        <dbReference type="SAM" id="MobiDB-lite"/>
    </source>
</evidence>
<comment type="caution">
    <text evidence="2">The sequence shown here is derived from an EMBL/GenBank/DDBJ whole genome shotgun (WGS) entry which is preliminary data.</text>
</comment>
<sequence>MSMPRNMSHASTDVVPAVPRHSHDISEAYENMIATVGPRGPTDAGSELRNRDHEMSNYHKKVLNSCLQKEINEHNDTRTKLQHMQAVCMTAEGHSSSLNIYAADLYESNKGLLKRANIAEEALHVSRMQLAHAHQRISGLERALHRSPMRMVEPQLSHTGHPERDQIMLTIPIDVKGRCCTCTGRNSQEIINFGLRIPLEVDDGKCVCEGGSGPTIHEVQQPTLIYLGTNVDDSPHSSTSQQGQISPLWLDGNTHDLAGATNPGAGNVHTLHTQRINLAKDKFMGNIQATKTNNLKTDTVTSQSRATTDNGVRKHGSARAGLRVAMDRSGSPSIHDGHTLTKSPASKSPDCIEITDDFPRRSYTPRSQSKTNLDNLILAMTNDSDILPKAAENKSSDRVSITSMLANRHKNPFTSGTNCDVTENKRKLSAIGDITTWRTSQSKQSRLD</sequence>